<dbReference type="Pfam" id="PF24038">
    <property type="entry name" value="DUF7347"/>
    <property type="match status" value="1"/>
</dbReference>
<evidence type="ECO:0000259" key="2">
    <source>
        <dbReference type="Pfam" id="PF24038"/>
    </source>
</evidence>
<dbReference type="Proteomes" id="UP001166304">
    <property type="component" value="Unassembled WGS sequence"/>
</dbReference>
<evidence type="ECO:0000256" key="1">
    <source>
        <dbReference type="SAM" id="MobiDB-lite"/>
    </source>
</evidence>
<dbReference type="Gene3D" id="1.10.10.10">
    <property type="entry name" value="Winged helix-like DNA-binding domain superfamily/Winged helix DNA-binding domain"/>
    <property type="match status" value="1"/>
</dbReference>
<name>A0AA41FZ73_9EURY</name>
<dbReference type="AlphaFoldDB" id="A0AA41FZ73"/>
<protein>
    <submittedName>
        <fullName evidence="4">ArsR family transcriptional regulator</fullName>
    </submittedName>
</protein>
<sequence>MSGFSHETDSEPEFDGDVERDSPSTAERDHLGTEFTEERMLPAEAFSLLGNDTRIDILQAMLDENADKAPVGFTDLFERVEMADSANFNYHLQKLTGHFIKQTEDGYEFRHPGRKVVSSIFAGTLTDRAQLGFFPVDGSCHTCDGDLHGWYVDEVLTIACVDCATVLVRYPFPPGGIDERTPEELLQAFHHYVRHHYCIAADGVCPECTGPVETELGYEPAQADPLDVTVEHTCQRCGYDLQSSVGVNLLDNAEVLLFHSERGIDLSTEPFWHFEWCVSDACTEVLSEDPLRLRLDISCAGDELRVVLDETLTVTETARREHLSY</sequence>
<dbReference type="Pfam" id="PF24042">
    <property type="entry name" value="DUF7351"/>
    <property type="match status" value="1"/>
</dbReference>
<accession>A0AA41FZ73</accession>
<feature type="domain" description="DUF7351" evidence="3">
    <location>
        <begin position="137"/>
        <end position="314"/>
    </location>
</feature>
<feature type="region of interest" description="Disordered" evidence="1">
    <location>
        <begin position="1"/>
        <end position="27"/>
    </location>
</feature>
<feature type="compositionally biased region" description="Basic and acidic residues" evidence="1">
    <location>
        <begin position="17"/>
        <end position="27"/>
    </location>
</feature>
<evidence type="ECO:0000313" key="5">
    <source>
        <dbReference type="Proteomes" id="UP001166304"/>
    </source>
</evidence>
<evidence type="ECO:0000259" key="3">
    <source>
        <dbReference type="Pfam" id="PF24042"/>
    </source>
</evidence>
<dbReference type="InterPro" id="IPR036388">
    <property type="entry name" value="WH-like_DNA-bd_sf"/>
</dbReference>
<dbReference type="InterPro" id="IPR055771">
    <property type="entry name" value="DUF7347"/>
</dbReference>
<reference evidence="4" key="1">
    <citation type="submission" date="2021-06" db="EMBL/GenBank/DDBJ databases">
        <title>New haloarchaea isolates fom saline soil.</title>
        <authorList>
            <person name="Duran-Viseras A."/>
            <person name="Sanchez-Porro C.S."/>
            <person name="Ventosa A."/>
        </authorList>
    </citation>
    <scope>NUCLEOTIDE SEQUENCE</scope>
    <source>
        <strain evidence="4">JCM 18369</strain>
    </source>
</reference>
<comment type="caution">
    <text evidence="4">The sequence shown here is derived from an EMBL/GenBank/DDBJ whole genome shotgun (WGS) entry which is preliminary data.</text>
</comment>
<gene>
    <name evidence="4" type="ORF">KTS37_01735</name>
</gene>
<evidence type="ECO:0000313" key="4">
    <source>
        <dbReference type="EMBL" id="MBV0900496.1"/>
    </source>
</evidence>
<dbReference type="InterPro" id="IPR055775">
    <property type="entry name" value="DUF7351"/>
</dbReference>
<organism evidence="4 5">
    <name type="scientific">Haloarcula salina</name>
    <dbReference type="NCBI Taxonomy" id="1429914"/>
    <lineage>
        <taxon>Archaea</taxon>
        <taxon>Methanobacteriati</taxon>
        <taxon>Methanobacteriota</taxon>
        <taxon>Stenosarchaea group</taxon>
        <taxon>Halobacteria</taxon>
        <taxon>Halobacteriales</taxon>
        <taxon>Haloarculaceae</taxon>
        <taxon>Haloarcula</taxon>
    </lineage>
</organism>
<keyword evidence="5" id="KW-1185">Reference proteome</keyword>
<feature type="domain" description="DUF7347" evidence="2">
    <location>
        <begin position="42"/>
        <end position="120"/>
    </location>
</feature>
<dbReference type="RefSeq" id="WP_162412210.1">
    <property type="nucleotide sequence ID" value="NZ_JAHQXE010000001.1"/>
</dbReference>
<dbReference type="EMBL" id="JAHQXE010000001">
    <property type="protein sequence ID" value="MBV0900496.1"/>
    <property type="molecule type" value="Genomic_DNA"/>
</dbReference>
<proteinExistence type="predicted"/>